<dbReference type="AlphaFoldDB" id="A0A0B4GUN9"/>
<dbReference type="EMBL" id="AZNH01000060">
    <property type="protein sequence ID" value="KID83422.1"/>
    <property type="molecule type" value="Genomic_DNA"/>
</dbReference>
<dbReference type="Gene3D" id="3.40.50.1820">
    <property type="entry name" value="alpha/beta hydrolase"/>
    <property type="match status" value="1"/>
</dbReference>
<accession>A0A0B4GUN9</accession>
<comment type="caution">
    <text evidence="1">The sequence shown here is derived from an EMBL/GenBank/DDBJ whole genome shotgun (WGS) entry which is preliminary data.</text>
</comment>
<name>A0A0B4GUN9_METGA</name>
<dbReference type="InterPro" id="IPR029058">
    <property type="entry name" value="AB_hydrolase_fold"/>
</dbReference>
<reference evidence="1 2" key="1">
    <citation type="journal article" date="2014" name="Proc. Natl. Acad. Sci. U.S.A.">
        <title>Trajectory and genomic determinants of fungal-pathogen speciation and host adaptation.</title>
        <authorList>
            <person name="Hu X."/>
            <person name="Xiao G."/>
            <person name="Zheng P."/>
            <person name="Shang Y."/>
            <person name="Su Y."/>
            <person name="Zhang X."/>
            <person name="Liu X."/>
            <person name="Zhan S."/>
            <person name="St Leger R.J."/>
            <person name="Wang C."/>
        </authorList>
    </citation>
    <scope>NUCLEOTIDE SEQUENCE [LARGE SCALE GENOMIC DNA]</scope>
    <source>
        <strain evidence="1 2">ARSEF 977</strain>
    </source>
</reference>
<organism evidence="1 2">
    <name type="scientific">Metarhizium guizhouense (strain ARSEF 977)</name>
    <dbReference type="NCBI Taxonomy" id="1276136"/>
    <lineage>
        <taxon>Eukaryota</taxon>
        <taxon>Fungi</taxon>
        <taxon>Dikarya</taxon>
        <taxon>Ascomycota</taxon>
        <taxon>Pezizomycotina</taxon>
        <taxon>Sordariomycetes</taxon>
        <taxon>Hypocreomycetidae</taxon>
        <taxon>Hypocreales</taxon>
        <taxon>Clavicipitaceae</taxon>
        <taxon>Metarhizium</taxon>
    </lineage>
</organism>
<evidence type="ECO:0000313" key="1">
    <source>
        <dbReference type="EMBL" id="KID83422.1"/>
    </source>
</evidence>
<proteinExistence type="predicted"/>
<gene>
    <name evidence="1" type="ORF">MGU_09318</name>
</gene>
<evidence type="ECO:0000313" key="2">
    <source>
        <dbReference type="Proteomes" id="UP000031192"/>
    </source>
</evidence>
<keyword evidence="2" id="KW-1185">Reference proteome</keyword>
<sequence>MGDVVFDTLYSSNVPFINNVTYQLSTVQSAGAALDKTGKPLVLMGHSQAGIPPPSSKPMRDSNLQRHSLVLLVRSESGYHGVYGYCTAEHLKQAGYSITKHLELGKAGIHGRSHMFLMENNSDQFSDHQGLHCQDVT</sequence>
<dbReference type="HOGENOM" id="CLU_1865579_0_0_1"/>
<protein>
    <submittedName>
        <fullName evidence="1">Uncharacterized protein</fullName>
    </submittedName>
</protein>
<dbReference type="Proteomes" id="UP000031192">
    <property type="component" value="Unassembled WGS sequence"/>
</dbReference>